<proteinExistence type="predicted"/>
<name>A0A0F7S365_9BASI</name>
<evidence type="ECO:0000313" key="1">
    <source>
        <dbReference type="EMBL" id="CDS01739.1"/>
    </source>
</evidence>
<evidence type="ECO:0000313" key="2">
    <source>
        <dbReference type="Proteomes" id="UP000242770"/>
    </source>
</evidence>
<dbReference type="EMBL" id="CCFA01004489">
    <property type="protein sequence ID" value="CDS01739.1"/>
    <property type="molecule type" value="Genomic_DNA"/>
</dbReference>
<dbReference type="Proteomes" id="UP000242770">
    <property type="component" value="Unassembled WGS sequence"/>
</dbReference>
<accession>A0A0F7S365</accession>
<organism evidence="1 2">
    <name type="scientific">Sporisorium scitamineum</name>
    <dbReference type="NCBI Taxonomy" id="49012"/>
    <lineage>
        <taxon>Eukaryota</taxon>
        <taxon>Fungi</taxon>
        <taxon>Dikarya</taxon>
        <taxon>Basidiomycota</taxon>
        <taxon>Ustilaginomycotina</taxon>
        <taxon>Ustilaginomycetes</taxon>
        <taxon>Ustilaginales</taxon>
        <taxon>Ustilaginaceae</taxon>
        <taxon>Sporisorium</taxon>
    </lineage>
</organism>
<keyword evidence="2" id="KW-1185">Reference proteome</keyword>
<protein>
    <submittedName>
        <fullName evidence="1">Uncharacterized protein</fullName>
    </submittedName>
</protein>
<sequence>MDAASSSMLGVGIVLRQCSMEYGPLFSTSRAHHQRT</sequence>
<dbReference type="AlphaFoldDB" id="A0A0F7S365"/>
<reference evidence="2" key="1">
    <citation type="submission" date="2014-06" db="EMBL/GenBank/DDBJ databases">
        <authorList>
            <person name="Berkman P.J."/>
        </authorList>
    </citation>
    <scope>NUCLEOTIDE SEQUENCE [LARGE SCALE GENOMIC DNA]</scope>
</reference>
<gene>
    <name evidence="1" type="primary">SSCI73610.1</name>
</gene>